<gene>
    <name evidence="1" type="ORF">TGP89_305240B</name>
</gene>
<evidence type="ECO:0000313" key="1">
    <source>
        <dbReference type="EMBL" id="KFG28456.1"/>
    </source>
</evidence>
<dbReference type="AlphaFoldDB" id="A0A086J8I8"/>
<reference evidence="1 2" key="1">
    <citation type="submission" date="2014-03" db="EMBL/GenBank/DDBJ databases">
        <authorList>
            <person name="Sibley D."/>
            <person name="Venepally P."/>
            <person name="Karamycheva S."/>
            <person name="Hadjithomas M."/>
            <person name="Khan A."/>
            <person name="Brunk B."/>
            <person name="Roos D."/>
            <person name="Caler E."/>
            <person name="Lorenzi H."/>
        </authorList>
    </citation>
    <scope>NUCLEOTIDE SEQUENCE [LARGE SCALE GENOMIC DNA]</scope>
    <source>
        <strain evidence="2">p89</strain>
    </source>
</reference>
<proteinExistence type="predicted"/>
<name>A0A086J8I8_TOXGO</name>
<accession>A0A086J8I8</accession>
<dbReference type="Proteomes" id="UP000028828">
    <property type="component" value="Unassembled WGS sequence"/>
</dbReference>
<evidence type="ECO:0000313" key="2">
    <source>
        <dbReference type="Proteomes" id="UP000028828"/>
    </source>
</evidence>
<dbReference type="VEuPathDB" id="ToxoDB:TGP89_305240B"/>
<protein>
    <submittedName>
        <fullName evidence="1">XPA binding protein 2 family protein</fullName>
    </submittedName>
</protein>
<comment type="caution">
    <text evidence="1">The sequence shown here is derived from an EMBL/GenBank/DDBJ whole genome shotgun (WGS) entry which is preliminary data.</text>
</comment>
<dbReference type="EMBL" id="AEYI02002378">
    <property type="protein sequence ID" value="KFG28456.1"/>
    <property type="molecule type" value="Genomic_DNA"/>
</dbReference>
<organism evidence="1 2">
    <name type="scientific">Toxoplasma gondii p89</name>
    <dbReference type="NCBI Taxonomy" id="943119"/>
    <lineage>
        <taxon>Eukaryota</taxon>
        <taxon>Sar</taxon>
        <taxon>Alveolata</taxon>
        <taxon>Apicomplexa</taxon>
        <taxon>Conoidasida</taxon>
        <taxon>Coccidia</taxon>
        <taxon>Eucoccidiorida</taxon>
        <taxon>Eimeriorina</taxon>
        <taxon>Sarcocystidae</taxon>
        <taxon>Toxoplasma</taxon>
    </lineage>
</organism>
<sequence>MRARARMLASLPPDAPFFLAVSGFQGVRPGYIFHRGAQGLGYYLDERQVGNDFVSAREKAFITDARPGARSRAEGGDRERHEEVDIDLEGDVPDEVFGNLAAEAKKMRRNKE</sequence>